<dbReference type="SUPFAM" id="SSF50939">
    <property type="entry name" value="Sialidases"/>
    <property type="match status" value="1"/>
</dbReference>
<protein>
    <submittedName>
        <fullName evidence="9">FAD dependent oxidoreductase</fullName>
    </submittedName>
</protein>
<dbReference type="Pfam" id="PF13088">
    <property type="entry name" value="BNR_2"/>
    <property type="match status" value="1"/>
</dbReference>
<dbReference type="Pfam" id="PF12831">
    <property type="entry name" value="FAD_oxidored"/>
    <property type="match status" value="1"/>
</dbReference>
<evidence type="ECO:0000256" key="1">
    <source>
        <dbReference type="ARBA" id="ARBA00022485"/>
    </source>
</evidence>
<evidence type="ECO:0000256" key="7">
    <source>
        <dbReference type="SAM" id="SignalP"/>
    </source>
</evidence>
<keyword evidence="1" id="KW-0004">4Fe-4S</keyword>
<keyword evidence="10" id="KW-1185">Reference proteome</keyword>
<evidence type="ECO:0000313" key="10">
    <source>
        <dbReference type="Proteomes" id="UP000320735"/>
    </source>
</evidence>
<dbReference type="CDD" id="cd15482">
    <property type="entry name" value="Sialidase_non-viral"/>
    <property type="match status" value="1"/>
</dbReference>
<evidence type="ECO:0000313" key="9">
    <source>
        <dbReference type="EMBL" id="TWU12472.1"/>
    </source>
</evidence>
<dbReference type="Proteomes" id="UP000320735">
    <property type="component" value="Unassembled WGS sequence"/>
</dbReference>
<sequence precursor="true">MFRSLLATLICLLSATSVHAAKPDVVVIGGTPGGITAAIAAGRAGRNVTLVEYHDHVGGMMTGGLGKSDIEHREMVGGIFTEYIARVREHYVRTYGRDHENVKKCRDGYYYEPSVAEDVLDEMLREVPTITVLKGWRLKSATVTNNRLVAVEIVNRKSDESRTLSAKVFIDATYEGDLYAAAGAKFRIGRESREEFNEPHAGVIYFDYQNKTILPGTTGEADDRLPAYTYRLCLTTDPANVHPLTEPPADYDRTNYLGYFDDLKAGRLDAPKSYKPGRGYNPAHFGTLVRALSVTEIPNNKSDVNINPRPLGFPFPEENAGYVEGDEETRQRIRARHRNLALGLLWFLQNDDEVPAAHRKLANQLHLAQDEFADNGHFPFQLYVREARRLIGEYTLTEHDITGDGQDNTPRHHDDSIAVGEFPIDSFPCRKRQPGDTIVLEGYLGMLDHITRPYEIPYRIMIPKTIDGLIVPVAASTTHVGFSSIRMEPTWMALGQAAGAAADLAVEKNVAPRAVPIGQLQDRLAQRGQVLRHSTATAPHPKDNPLSPVMLKADWVPDDPHTIDFAKLPRIKSQHTVVNDVRKSKGVNQHNYLVHHGGKYWAMWSDGPGVEDRVGQRVKFATSPDGLKWSAPKFLTPIPPNSGPDSEHYNTRTTKGWRWISRGFWQRDGELLALASLDEAAGFFGPGLELHAFRLNPADETWEDQGVIYDNAINNFPPQKIPTGQWMMSRRPYNYKKAGVQFLVGGVEGIDQWESFPVLGSSSELSAEEPFWWQLPDGNLMALFRDNRRSGFLYRSFSVDNGRTWSRPTKTDFPDATSKINGLRLKDGRYVLVSNANPKKRDPLVLSISDDGLVFTRMGYLIGGRRIDYPHVIEHEGHLLVAFSGGKQSVEVLKIRLEDLDGFVNGGAE</sequence>
<keyword evidence="5" id="KW-0411">Iron-sulfur</keyword>
<reference evidence="9 10" key="1">
    <citation type="submission" date="2019-02" db="EMBL/GenBank/DDBJ databases">
        <title>Deep-cultivation of Planctomycetes and their phenomic and genomic characterization uncovers novel biology.</title>
        <authorList>
            <person name="Wiegand S."/>
            <person name="Jogler M."/>
            <person name="Boedeker C."/>
            <person name="Pinto D."/>
            <person name="Vollmers J."/>
            <person name="Rivas-Marin E."/>
            <person name="Kohn T."/>
            <person name="Peeters S.H."/>
            <person name="Heuer A."/>
            <person name="Rast P."/>
            <person name="Oberbeckmann S."/>
            <person name="Bunk B."/>
            <person name="Jeske O."/>
            <person name="Meyerdierks A."/>
            <person name="Storesund J.E."/>
            <person name="Kallscheuer N."/>
            <person name="Luecker S."/>
            <person name="Lage O.M."/>
            <person name="Pohl T."/>
            <person name="Merkel B.J."/>
            <person name="Hornburger P."/>
            <person name="Mueller R.-W."/>
            <person name="Bruemmer F."/>
            <person name="Labrenz M."/>
            <person name="Spormann A.M."/>
            <person name="Op Den Camp H."/>
            <person name="Overmann J."/>
            <person name="Amann R."/>
            <person name="Jetten M.S.M."/>
            <person name="Mascher T."/>
            <person name="Medema M.H."/>
            <person name="Devos D.P."/>
            <person name="Kaster A.-K."/>
            <person name="Ovreas L."/>
            <person name="Rohde M."/>
            <person name="Galperin M.Y."/>
            <person name="Jogler C."/>
        </authorList>
    </citation>
    <scope>NUCLEOTIDE SEQUENCE [LARGE SCALE GENOMIC DNA]</scope>
    <source>
        <strain evidence="9 10">CA54</strain>
    </source>
</reference>
<feature type="signal peptide" evidence="7">
    <location>
        <begin position="1"/>
        <end position="20"/>
    </location>
</feature>
<feature type="region of interest" description="Disordered" evidence="6">
    <location>
        <begin position="631"/>
        <end position="651"/>
    </location>
</feature>
<feature type="domain" description="Sialidase" evidence="8">
    <location>
        <begin position="766"/>
        <end position="877"/>
    </location>
</feature>
<organism evidence="9 10">
    <name type="scientific">Symmachiella macrocystis</name>
    <dbReference type="NCBI Taxonomy" id="2527985"/>
    <lineage>
        <taxon>Bacteria</taxon>
        <taxon>Pseudomonadati</taxon>
        <taxon>Planctomycetota</taxon>
        <taxon>Planctomycetia</taxon>
        <taxon>Planctomycetales</taxon>
        <taxon>Planctomycetaceae</taxon>
        <taxon>Symmachiella</taxon>
    </lineage>
</organism>
<dbReference type="PANTHER" id="PTHR43498">
    <property type="entry name" value="FERREDOXIN:COB-COM HETERODISULFIDE REDUCTASE SUBUNIT A"/>
    <property type="match status" value="1"/>
</dbReference>
<dbReference type="RefSeq" id="WP_231962984.1">
    <property type="nucleotide sequence ID" value="NZ_SJPP01000001.1"/>
</dbReference>
<dbReference type="AlphaFoldDB" id="A0A5C6BL58"/>
<evidence type="ECO:0000256" key="5">
    <source>
        <dbReference type="ARBA" id="ARBA00023014"/>
    </source>
</evidence>
<evidence type="ECO:0000256" key="3">
    <source>
        <dbReference type="ARBA" id="ARBA00023002"/>
    </source>
</evidence>
<dbReference type="GO" id="GO:0016491">
    <property type="term" value="F:oxidoreductase activity"/>
    <property type="evidence" value="ECO:0007669"/>
    <property type="project" value="UniProtKB-KW"/>
</dbReference>
<dbReference type="SUPFAM" id="SSF51905">
    <property type="entry name" value="FAD/NAD(P)-binding domain"/>
    <property type="match status" value="1"/>
</dbReference>
<dbReference type="Gene3D" id="3.50.50.60">
    <property type="entry name" value="FAD/NAD(P)-binding domain"/>
    <property type="match status" value="1"/>
</dbReference>
<evidence type="ECO:0000256" key="4">
    <source>
        <dbReference type="ARBA" id="ARBA00023004"/>
    </source>
</evidence>
<keyword evidence="2" id="KW-0479">Metal-binding</keyword>
<dbReference type="GO" id="GO:0051539">
    <property type="term" value="F:4 iron, 4 sulfur cluster binding"/>
    <property type="evidence" value="ECO:0007669"/>
    <property type="project" value="UniProtKB-KW"/>
</dbReference>
<evidence type="ECO:0000256" key="6">
    <source>
        <dbReference type="SAM" id="MobiDB-lite"/>
    </source>
</evidence>
<dbReference type="GO" id="GO:0046872">
    <property type="term" value="F:metal ion binding"/>
    <property type="evidence" value="ECO:0007669"/>
    <property type="project" value="UniProtKB-KW"/>
</dbReference>
<dbReference type="InterPro" id="IPR036188">
    <property type="entry name" value="FAD/NAD-bd_sf"/>
</dbReference>
<name>A0A5C6BL58_9PLAN</name>
<keyword evidence="3" id="KW-0560">Oxidoreductase</keyword>
<dbReference type="InterPro" id="IPR011040">
    <property type="entry name" value="Sialidase"/>
</dbReference>
<proteinExistence type="predicted"/>
<gene>
    <name evidence="9" type="ORF">CA54_12960</name>
</gene>
<keyword evidence="7" id="KW-0732">Signal</keyword>
<dbReference type="EMBL" id="SJPP01000001">
    <property type="protein sequence ID" value="TWU12472.1"/>
    <property type="molecule type" value="Genomic_DNA"/>
</dbReference>
<accession>A0A5C6BL58</accession>
<keyword evidence="4" id="KW-0408">Iron</keyword>
<feature type="chain" id="PRO_5022849691" evidence="7">
    <location>
        <begin position="21"/>
        <end position="909"/>
    </location>
</feature>
<evidence type="ECO:0000256" key="2">
    <source>
        <dbReference type="ARBA" id="ARBA00022723"/>
    </source>
</evidence>
<dbReference type="Gene3D" id="2.120.10.10">
    <property type="match status" value="1"/>
</dbReference>
<dbReference type="PANTHER" id="PTHR43498:SF1">
    <property type="entry name" value="COB--COM HETERODISULFIDE REDUCTASE IRON-SULFUR SUBUNIT A"/>
    <property type="match status" value="1"/>
</dbReference>
<evidence type="ECO:0000259" key="8">
    <source>
        <dbReference type="Pfam" id="PF13088"/>
    </source>
</evidence>
<comment type="caution">
    <text evidence="9">The sequence shown here is derived from an EMBL/GenBank/DDBJ whole genome shotgun (WGS) entry which is preliminary data.</text>
</comment>
<dbReference type="InterPro" id="IPR039650">
    <property type="entry name" value="HdrA-like"/>
</dbReference>
<dbReference type="InterPro" id="IPR036278">
    <property type="entry name" value="Sialidase_sf"/>
</dbReference>